<evidence type="ECO:0000313" key="2">
    <source>
        <dbReference type="Proteomes" id="UP000017836"/>
    </source>
</evidence>
<name>U5CZL5_AMBTC</name>
<dbReference type="HOGENOM" id="CLU_1527257_0_0_1"/>
<dbReference type="AlphaFoldDB" id="U5CZL5"/>
<organism evidence="1 2">
    <name type="scientific">Amborella trichopoda</name>
    <dbReference type="NCBI Taxonomy" id="13333"/>
    <lineage>
        <taxon>Eukaryota</taxon>
        <taxon>Viridiplantae</taxon>
        <taxon>Streptophyta</taxon>
        <taxon>Embryophyta</taxon>
        <taxon>Tracheophyta</taxon>
        <taxon>Spermatophyta</taxon>
        <taxon>Magnoliopsida</taxon>
        <taxon>Amborellales</taxon>
        <taxon>Amborellaceae</taxon>
        <taxon>Amborella</taxon>
    </lineage>
</organism>
<evidence type="ECO:0000313" key="1">
    <source>
        <dbReference type="EMBL" id="ERM93397.1"/>
    </source>
</evidence>
<reference evidence="2" key="1">
    <citation type="journal article" date="2013" name="Science">
        <title>The Amborella genome and the evolution of flowering plants.</title>
        <authorList>
            <consortium name="Amborella Genome Project"/>
        </authorList>
    </citation>
    <scope>NUCLEOTIDE SEQUENCE [LARGE SCALE GENOMIC DNA]</scope>
</reference>
<dbReference type="Proteomes" id="UP000017836">
    <property type="component" value="Unassembled WGS sequence"/>
</dbReference>
<protein>
    <submittedName>
        <fullName evidence="1">Uncharacterized protein</fullName>
    </submittedName>
</protein>
<sequence length="176" mass="19210">MSADETQTETRTEMRLGAPLQWILALDKLTLLSHLGPTVPRIWSSGHLPLVLGSAILPPSLSRSVAARSIDASHTMSLCSCPLSFLNLASLVRYLTHCGFRRQAHLPFFPLSSASILPRPAFLSFENGNWRQLSASDPTASNGGNEMLNNSRFRTMDEDGCGWAGAKEKQRSASDI</sequence>
<accession>U5CZL5</accession>
<gene>
    <name evidence="1" type="ORF">AMTR_s05407p00001050</name>
</gene>
<dbReference type="EMBL" id="KI397786">
    <property type="protein sequence ID" value="ERM93397.1"/>
    <property type="molecule type" value="Genomic_DNA"/>
</dbReference>
<keyword evidence="2" id="KW-1185">Reference proteome</keyword>
<dbReference type="Gramene" id="ERM93397">
    <property type="protein sequence ID" value="ERM93397"/>
    <property type="gene ID" value="AMTR_s05407p00001050"/>
</dbReference>
<proteinExistence type="predicted"/>